<keyword evidence="5" id="KW-1185">Reference proteome</keyword>
<dbReference type="KEGG" id="srt:Srot_0551"/>
<dbReference type="InterPro" id="IPR036380">
    <property type="entry name" value="Isochorismatase-like_sf"/>
</dbReference>
<keyword evidence="1 4" id="KW-0378">Hydrolase</keyword>
<accession>D6ZCJ1</accession>
<dbReference type="InterPro" id="IPR050272">
    <property type="entry name" value="Isochorismatase-like_hydrls"/>
</dbReference>
<dbReference type="OrthoDB" id="5794853at2"/>
<dbReference type="PANTHER" id="PTHR43540">
    <property type="entry name" value="PEROXYUREIDOACRYLATE/UREIDOACRYLATE AMIDOHYDROLASE-RELATED"/>
    <property type="match status" value="1"/>
</dbReference>
<proteinExistence type="predicted"/>
<dbReference type="HOGENOM" id="CLU_068979_2_1_11"/>
<organism evidence="4 5">
    <name type="scientific">Segniliparus rotundus (strain ATCC BAA-972 / CDC 1076 / CIP 108378 / DSM 44985 / JCM 13578)</name>
    <dbReference type="NCBI Taxonomy" id="640132"/>
    <lineage>
        <taxon>Bacteria</taxon>
        <taxon>Bacillati</taxon>
        <taxon>Actinomycetota</taxon>
        <taxon>Actinomycetes</taxon>
        <taxon>Mycobacteriales</taxon>
        <taxon>Segniliparaceae</taxon>
        <taxon>Segniliparus</taxon>
    </lineage>
</organism>
<feature type="chain" id="PRO_5003091531" evidence="2">
    <location>
        <begin position="18"/>
        <end position="243"/>
    </location>
</feature>
<dbReference type="Gene3D" id="3.40.50.850">
    <property type="entry name" value="Isochorismatase-like"/>
    <property type="match status" value="1"/>
</dbReference>
<dbReference type="InterPro" id="IPR016291">
    <property type="entry name" value="Isochorismatase"/>
</dbReference>
<feature type="signal peptide" evidence="2">
    <location>
        <begin position="1"/>
        <end position="17"/>
    </location>
</feature>
<dbReference type="RefSeq" id="WP_013137489.1">
    <property type="nucleotide sequence ID" value="NC_014168.1"/>
</dbReference>
<dbReference type="InterPro" id="IPR006311">
    <property type="entry name" value="TAT_signal"/>
</dbReference>
<dbReference type="GO" id="GO:0008908">
    <property type="term" value="F:isochorismatase activity"/>
    <property type="evidence" value="ECO:0007669"/>
    <property type="project" value="UniProtKB-EC"/>
</dbReference>
<evidence type="ECO:0000259" key="3">
    <source>
        <dbReference type="Pfam" id="PF00857"/>
    </source>
</evidence>
<dbReference type="InterPro" id="IPR000868">
    <property type="entry name" value="Isochorismatase-like_dom"/>
</dbReference>
<name>D6ZCJ1_SEGRD</name>
<dbReference type="Pfam" id="PF00857">
    <property type="entry name" value="Isochorismatase"/>
    <property type="match status" value="1"/>
</dbReference>
<reference evidence="4 5" key="1">
    <citation type="journal article" date="2010" name="Stand. Genomic Sci.">
        <title>Complete genome sequence of Segniliparus rotundus type strain (CDC 1076).</title>
        <authorList>
            <person name="Sikorski J."/>
            <person name="Lapidus A."/>
            <person name="Copeland A."/>
            <person name="Misra M."/>
            <person name="Glavina Del Rio T."/>
            <person name="Nolan M."/>
            <person name="Lucas S."/>
            <person name="Chen F."/>
            <person name="Tice H."/>
            <person name="Cheng J.F."/>
            <person name="Jando M."/>
            <person name="Schneider S."/>
            <person name="Bruce D."/>
            <person name="Goodwin L."/>
            <person name="Pitluck S."/>
            <person name="Liolios K."/>
            <person name="Mikhailova N."/>
            <person name="Pati A."/>
            <person name="Ivanova N."/>
            <person name="Mavromatis K."/>
            <person name="Chen A."/>
            <person name="Palaniappan K."/>
            <person name="Chertkov O."/>
            <person name="Land M."/>
            <person name="Hauser L."/>
            <person name="Chang Y.J."/>
            <person name="Jeffries C.D."/>
            <person name="Brettin T."/>
            <person name="Detter J.C."/>
            <person name="Han C."/>
            <person name="Rohde M."/>
            <person name="Goker M."/>
            <person name="Bristow J."/>
            <person name="Eisen J.A."/>
            <person name="Markowitz V."/>
            <person name="Hugenholtz P."/>
            <person name="Kyrpides N.C."/>
            <person name="Klenk H.P."/>
        </authorList>
    </citation>
    <scope>NUCLEOTIDE SEQUENCE [LARGE SCALE GENOMIC DNA]</scope>
    <source>
        <strain evidence="5">ATCC BAA-972 / CDC 1076 / CIP 108378 / DSM 44985 / JCM 13578</strain>
    </source>
</reference>
<evidence type="ECO:0000256" key="2">
    <source>
        <dbReference type="SAM" id="SignalP"/>
    </source>
</evidence>
<dbReference type="EC" id="3.3.2.1" evidence="4"/>
<evidence type="ECO:0000256" key="1">
    <source>
        <dbReference type="ARBA" id="ARBA00022801"/>
    </source>
</evidence>
<keyword evidence="2" id="KW-0732">Signal</keyword>
<dbReference type="PRINTS" id="PR01398">
    <property type="entry name" value="ISCHRISMTASE"/>
</dbReference>
<dbReference type="EMBL" id="CP001958">
    <property type="protein sequence ID" value="ADG97033.1"/>
    <property type="molecule type" value="Genomic_DNA"/>
</dbReference>
<dbReference type="AlphaFoldDB" id="D6ZCJ1"/>
<feature type="domain" description="Isochorismatase-like" evidence="3">
    <location>
        <begin position="64"/>
        <end position="236"/>
    </location>
</feature>
<evidence type="ECO:0000313" key="4">
    <source>
        <dbReference type="EMBL" id="ADG97033.1"/>
    </source>
</evidence>
<protein>
    <submittedName>
        <fullName evidence="4">Isochorismatase</fullName>
        <ecNumber evidence="4">3.3.2.1</ecNumber>
    </submittedName>
</protein>
<dbReference type="PROSITE" id="PS51318">
    <property type="entry name" value="TAT"/>
    <property type="match status" value="1"/>
</dbReference>
<dbReference type="Proteomes" id="UP000002247">
    <property type="component" value="Chromosome"/>
</dbReference>
<gene>
    <name evidence="4" type="ordered locus">Srot_0551</name>
</gene>
<evidence type="ECO:0000313" key="5">
    <source>
        <dbReference type="Proteomes" id="UP000002247"/>
    </source>
</evidence>
<dbReference type="SUPFAM" id="SSF52499">
    <property type="entry name" value="Isochorismatase-like hydrolases"/>
    <property type="match status" value="1"/>
</dbReference>
<dbReference type="PANTHER" id="PTHR43540:SF3">
    <property type="entry name" value="ENTEROBACTIN SYNTHASE COMPONENT B"/>
    <property type="match status" value="1"/>
</dbReference>
<dbReference type="eggNOG" id="COG1535">
    <property type="taxonomic scope" value="Bacteria"/>
</dbReference>
<sequence>MSGFRRRELLVAGSALAASSLAGVFGGSEAGADVRPTGSISYPLDGLSIPKSLAPWGLDRSRAVLLVHDMQHYFVKPYRLGSDPMKTVLANAKSLLDTARASGIPVLYSGQPGGMTPEQRGLFLDLYGTGMPDDDAERAIVPPLERTSADVFITKSKISAFFHTDLLDTLRSLGRDQLVIVGVYTFSGVAATSMDALQNDIETFIAADATADYTLDEHRQALAWCAARTARVVTAQSIATALR</sequence>
<dbReference type="STRING" id="640132.Srot_0551"/>